<proteinExistence type="predicted"/>
<evidence type="ECO:0000313" key="3">
    <source>
        <dbReference type="Proteomes" id="UP000051862"/>
    </source>
</evidence>
<accession>A0A0Q2QTL6</accession>
<gene>
    <name evidence="2" type="ORF">AMR53_01430</name>
</gene>
<dbReference type="EMBL" id="LIXN01000002">
    <property type="protein sequence ID" value="KQH83357.1"/>
    <property type="molecule type" value="Genomic_DNA"/>
</dbReference>
<keyword evidence="1" id="KW-0472">Membrane</keyword>
<protein>
    <submittedName>
        <fullName evidence="2">Uncharacterized protein</fullName>
    </submittedName>
</protein>
<dbReference type="Proteomes" id="UP000051862">
    <property type="component" value="Unassembled WGS sequence"/>
</dbReference>
<feature type="transmembrane region" description="Helical" evidence="1">
    <location>
        <begin position="80"/>
        <end position="98"/>
    </location>
</feature>
<keyword evidence="1" id="KW-0812">Transmembrane</keyword>
<reference evidence="2 3" key="1">
    <citation type="submission" date="2015-08" db="EMBL/GenBank/DDBJ databases">
        <title>Thermococcus thioreducens DSM 14981 genome sequencing.</title>
        <authorList>
            <person name="Hong S.-J."/>
            <person name="Kim M.-C."/>
            <person name="Shin J.-H."/>
        </authorList>
    </citation>
    <scope>NUCLEOTIDE SEQUENCE [LARGE SCALE GENOMIC DNA]</scope>
    <source>
        <strain evidence="2 3">DSM 14981</strain>
    </source>
</reference>
<feature type="transmembrane region" description="Helical" evidence="1">
    <location>
        <begin position="6"/>
        <end position="23"/>
    </location>
</feature>
<dbReference type="AlphaFoldDB" id="A0A0Q2QTL6"/>
<keyword evidence="1" id="KW-1133">Transmembrane helix</keyword>
<sequence length="164" mass="18270">MSEMIATALLVEAILVAIFAMALKRRNRFVSHYPEFRKFYDYGILAFMTLAVSKGVFLLLDLNDHGVLELSQDQSAMINSAGNLLLLIALLMYVLGWVRLLDVLTEKYEIVPVIEFAGGENHEALKPGLYLCNLPNCYPVIAKPLRGRAGLIVSRNPQRSSGKT</sequence>
<feature type="transmembrane region" description="Helical" evidence="1">
    <location>
        <begin position="39"/>
        <end position="60"/>
    </location>
</feature>
<comment type="caution">
    <text evidence="2">The sequence shown here is derived from an EMBL/GenBank/DDBJ whole genome shotgun (WGS) entry which is preliminary data.</text>
</comment>
<evidence type="ECO:0000313" key="2">
    <source>
        <dbReference type="EMBL" id="KQH83357.1"/>
    </source>
</evidence>
<evidence type="ECO:0000256" key="1">
    <source>
        <dbReference type="SAM" id="Phobius"/>
    </source>
</evidence>
<name>A0A0Q2QTL6_9EURY</name>
<dbReference type="PATRIC" id="fig|277988.4.peg.305"/>
<organism evidence="2 3">
    <name type="scientific">Thermococcus thioreducens</name>
    <dbReference type="NCBI Taxonomy" id="277988"/>
    <lineage>
        <taxon>Archaea</taxon>
        <taxon>Methanobacteriati</taxon>
        <taxon>Methanobacteriota</taxon>
        <taxon>Thermococci</taxon>
        <taxon>Thermococcales</taxon>
        <taxon>Thermococcaceae</taxon>
        <taxon>Thermococcus</taxon>
    </lineage>
</organism>